<name>A0A017SYP0_9BACT</name>
<dbReference type="EMBL" id="ASRX01000066">
    <property type="protein sequence ID" value="EYF02079.1"/>
    <property type="molecule type" value="Genomic_DNA"/>
</dbReference>
<evidence type="ECO:0000313" key="3">
    <source>
        <dbReference type="Proteomes" id="UP000019678"/>
    </source>
</evidence>
<sequence>MGQGGGGGTGGAGEDEPGACPGDPVADPSLVRGGCGIFVSASAAPGGDGTKAAPFQSFAQAVAKLQDAEAQRIYACAEVFTEKVELSGGIRIHGGLDCANG</sequence>
<proteinExistence type="predicted"/>
<evidence type="ECO:0000313" key="2">
    <source>
        <dbReference type="EMBL" id="EYF02079.1"/>
    </source>
</evidence>
<comment type="caution">
    <text evidence="2">The sequence shown here is derived from an EMBL/GenBank/DDBJ whole genome shotgun (WGS) entry which is preliminary data.</text>
</comment>
<reference evidence="2 3" key="1">
    <citation type="submission" date="2013-05" db="EMBL/GenBank/DDBJ databases">
        <title>Genome assembly of Chondromyces apiculatus DSM 436.</title>
        <authorList>
            <person name="Sharma G."/>
            <person name="Khatri I."/>
            <person name="Kaur C."/>
            <person name="Mayilraj S."/>
            <person name="Subramanian S."/>
        </authorList>
    </citation>
    <scope>NUCLEOTIDE SEQUENCE [LARGE SCALE GENOMIC DNA]</scope>
    <source>
        <strain evidence="2 3">DSM 436</strain>
    </source>
</reference>
<keyword evidence="3" id="KW-1185">Reference proteome</keyword>
<accession>A0A017SYP0</accession>
<dbReference type="SUPFAM" id="SSF51126">
    <property type="entry name" value="Pectin lyase-like"/>
    <property type="match status" value="1"/>
</dbReference>
<protein>
    <submittedName>
        <fullName evidence="2">Uncharacterized protein</fullName>
    </submittedName>
</protein>
<dbReference type="InterPro" id="IPR011050">
    <property type="entry name" value="Pectin_lyase_fold/virulence"/>
</dbReference>
<dbReference type="AlphaFoldDB" id="A0A017SYP0"/>
<dbReference type="Proteomes" id="UP000019678">
    <property type="component" value="Unassembled WGS sequence"/>
</dbReference>
<gene>
    <name evidence="2" type="ORF">CAP_7419</name>
</gene>
<feature type="compositionally biased region" description="Gly residues" evidence="1">
    <location>
        <begin position="1"/>
        <end position="12"/>
    </location>
</feature>
<feature type="region of interest" description="Disordered" evidence="1">
    <location>
        <begin position="1"/>
        <end position="26"/>
    </location>
</feature>
<organism evidence="2 3">
    <name type="scientific">Chondromyces apiculatus DSM 436</name>
    <dbReference type="NCBI Taxonomy" id="1192034"/>
    <lineage>
        <taxon>Bacteria</taxon>
        <taxon>Pseudomonadati</taxon>
        <taxon>Myxococcota</taxon>
        <taxon>Polyangia</taxon>
        <taxon>Polyangiales</taxon>
        <taxon>Polyangiaceae</taxon>
        <taxon>Chondromyces</taxon>
    </lineage>
</organism>
<evidence type="ECO:0000256" key="1">
    <source>
        <dbReference type="SAM" id="MobiDB-lite"/>
    </source>
</evidence>